<name>A0ABS1BN97_9SPHI</name>
<gene>
    <name evidence="1" type="ORF">I5M32_12525</name>
</gene>
<dbReference type="Proteomes" id="UP000660024">
    <property type="component" value="Unassembled WGS sequence"/>
</dbReference>
<keyword evidence="2" id="KW-1185">Reference proteome</keyword>
<protein>
    <submittedName>
        <fullName evidence="1">Uncharacterized protein</fullName>
    </submittedName>
</protein>
<dbReference type="EMBL" id="JAEHFY010000017">
    <property type="protein sequence ID" value="MBK0383786.1"/>
    <property type="molecule type" value="Genomic_DNA"/>
</dbReference>
<comment type="caution">
    <text evidence="1">The sequence shown here is derived from an EMBL/GenBank/DDBJ whole genome shotgun (WGS) entry which is preliminary data.</text>
</comment>
<evidence type="ECO:0000313" key="2">
    <source>
        <dbReference type="Proteomes" id="UP000660024"/>
    </source>
</evidence>
<proteinExistence type="predicted"/>
<dbReference type="RefSeq" id="WP_200586895.1">
    <property type="nucleotide sequence ID" value="NZ_JAEHFY010000017.1"/>
</dbReference>
<organism evidence="1 2">
    <name type="scientific">Pedobacter segetis</name>
    <dbReference type="NCBI Taxonomy" id="2793069"/>
    <lineage>
        <taxon>Bacteria</taxon>
        <taxon>Pseudomonadati</taxon>
        <taxon>Bacteroidota</taxon>
        <taxon>Sphingobacteriia</taxon>
        <taxon>Sphingobacteriales</taxon>
        <taxon>Sphingobacteriaceae</taxon>
        <taxon>Pedobacter</taxon>
    </lineage>
</organism>
<reference evidence="1 2" key="1">
    <citation type="submission" date="2020-12" db="EMBL/GenBank/DDBJ databases">
        <title>Bacterial novel species Pedobacter sp. SD-b isolated from soil.</title>
        <authorList>
            <person name="Jung H.-Y."/>
        </authorList>
    </citation>
    <scope>NUCLEOTIDE SEQUENCE [LARGE SCALE GENOMIC DNA]</scope>
    <source>
        <strain evidence="1 2">SD-b</strain>
    </source>
</reference>
<evidence type="ECO:0000313" key="1">
    <source>
        <dbReference type="EMBL" id="MBK0383786.1"/>
    </source>
</evidence>
<sequence>MPELVIKYKNKKTLEALKSISKYFDFSIIENEKSKPEKLQKFSIIKGKGKINTLEMEEIFTNANLNAKKLREEAWK</sequence>
<accession>A0ABS1BN97</accession>